<dbReference type="SUPFAM" id="SSF46938">
    <property type="entry name" value="CRAL/TRIO N-terminal domain"/>
    <property type="match status" value="2"/>
</dbReference>
<evidence type="ECO:0000259" key="2">
    <source>
        <dbReference type="PROSITE" id="PS50191"/>
    </source>
</evidence>
<dbReference type="CDD" id="cd00170">
    <property type="entry name" value="SEC14"/>
    <property type="match status" value="2"/>
</dbReference>
<dbReference type="SMART" id="SM01100">
    <property type="entry name" value="CRAL_TRIO_N"/>
    <property type="match status" value="2"/>
</dbReference>
<feature type="domain" description="CRAL-TRIO" evidence="2">
    <location>
        <begin position="389"/>
        <end position="555"/>
    </location>
</feature>
<evidence type="ECO:0000313" key="3">
    <source>
        <dbReference type="EMBL" id="KAL0849064.1"/>
    </source>
</evidence>
<reference evidence="3 4" key="1">
    <citation type="submission" date="2024-06" db="EMBL/GenBank/DDBJ databases">
        <title>A chromosome-level genome assembly of beet webworm, Loxostege sticticalis.</title>
        <authorList>
            <person name="Zhang Y."/>
        </authorList>
    </citation>
    <scope>NUCLEOTIDE SEQUENCE [LARGE SCALE GENOMIC DNA]</scope>
    <source>
        <strain evidence="3">AQ028</strain>
        <tissue evidence="3">Male pupae</tissue>
    </source>
</reference>
<protein>
    <recommendedName>
        <fullName evidence="2">CRAL-TRIO domain-containing protein</fullName>
    </recommendedName>
</protein>
<dbReference type="PROSITE" id="PS50191">
    <property type="entry name" value="CRAL_TRIO"/>
    <property type="match status" value="2"/>
</dbReference>
<dbReference type="Proteomes" id="UP001549921">
    <property type="component" value="Unassembled WGS sequence"/>
</dbReference>
<dbReference type="Gene3D" id="1.10.8.20">
    <property type="entry name" value="N-terminal domain of phosphatidylinositol transfer protein sec14p"/>
    <property type="match status" value="2"/>
</dbReference>
<feature type="region of interest" description="Disordered" evidence="1">
    <location>
        <begin position="581"/>
        <end position="608"/>
    </location>
</feature>
<dbReference type="PRINTS" id="PR00180">
    <property type="entry name" value="CRETINALDHBP"/>
</dbReference>
<dbReference type="Gene3D" id="3.40.525.10">
    <property type="entry name" value="CRAL-TRIO lipid binding domain"/>
    <property type="match status" value="2"/>
</dbReference>
<gene>
    <name evidence="3" type="ORF">ABMA28_013426</name>
</gene>
<dbReference type="Pfam" id="PF00650">
    <property type="entry name" value="CRAL_TRIO"/>
    <property type="match status" value="2"/>
</dbReference>
<dbReference type="InterPro" id="IPR036273">
    <property type="entry name" value="CRAL/TRIO_N_dom_sf"/>
</dbReference>
<evidence type="ECO:0000256" key="1">
    <source>
        <dbReference type="SAM" id="MobiDB-lite"/>
    </source>
</evidence>
<evidence type="ECO:0000313" key="4">
    <source>
        <dbReference type="Proteomes" id="UP001549921"/>
    </source>
</evidence>
<dbReference type="SUPFAM" id="SSF52087">
    <property type="entry name" value="CRAL/TRIO domain"/>
    <property type="match status" value="2"/>
</dbReference>
<proteinExistence type="predicted"/>
<organism evidence="3 4">
    <name type="scientific">Loxostege sticticalis</name>
    <name type="common">Beet webworm moth</name>
    <dbReference type="NCBI Taxonomy" id="481309"/>
    <lineage>
        <taxon>Eukaryota</taxon>
        <taxon>Metazoa</taxon>
        <taxon>Ecdysozoa</taxon>
        <taxon>Arthropoda</taxon>
        <taxon>Hexapoda</taxon>
        <taxon>Insecta</taxon>
        <taxon>Pterygota</taxon>
        <taxon>Neoptera</taxon>
        <taxon>Endopterygota</taxon>
        <taxon>Lepidoptera</taxon>
        <taxon>Glossata</taxon>
        <taxon>Ditrysia</taxon>
        <taxon>Pyraloidea</taxon>
        <taxon>Crambidae</taxon>
        <taxon>Pyraustinae</taxon>
        <taxon>Loxostege</taxon>
    </lineage>
</organism>
<dbReference type="AlphaFoldDB" id="A0ABD0TIB8"/>
<sequence>MSVRELSPELAAKAQAELNEDPKRIKEDLQHLKDWLAKQPHLNARRDDQWLTAFLRGCKFSLERTKEKLDLYYAIRKTAPDLYRIHHKDPLFNEILELGSYIVLPKAPGPTSPKISIVSPGRYDADKYSISDILSVSNVLLKIILFEDDHSVVAGMQTILDLEGVTMSHFFQMTPLQMKKMVVSGQDALPLRMKGTHYLNTPAGFETVFNAIKGLLNEKNKSRLYVHNKNYDEMYKYIPKEYLPKEYGGEAGSIKEITDYWKKKVEEYSDWLEEDLRYGTDESKRPGKPKTAEDILIYLNMIVRELCPELAEKARLELNEDETKMNTGIEYLKTWIAKQPHIHARTDDQWLAAFLRGCKFSLERAKEKLDFHYTVRNTAKDLFRITHKDTLFYEILDLGAVLILPKLPGPAEPRVAIVRPGRYNPNKYTVSDIISASNILQKIIIMEDDNCIVAGIRAVLDLEGVTLGHFMQMTPIQMKKLVVSLQDVNPFRMKGTHYINVPPGFEMFLNAIKALLNEKSRSRLFVHNKNYEDMYKYIPKDVLPAEYGGEGGTTKEIIKYWKERVQEYGAWLEEDLQYRTDESKRPGKPKTAEAMFGSDGSFRQLQVD</sequence>
<dbReference type="PANTHER" id="PTHR10174:SF216">
    <property type="entry name" value="CRAL-TRIO DOMAIN-CONTAINING PROTEIN-RELATED"/>
    <property type="match status" value="1"/>
</dbReference>
<dbReference type="PANTHER" id="PTHR10174">
    <property type="entry name" value="ALPHA-TOCOPHEROL TRANSFER PROTEIN-RELATED"/>
    <property type="match status" value="1"/>
</dbReference>
<dbReference type="Gene3D" id="1.20.5.1200">
    <property type="entry name" value="Alpha-tocopherol transfer"/>
    <property type="match status" value="2"/>
</dbReference>
<feature type="domain" description="CRAL-TRIO" evidence="2">
    <location>
        <begin position="88"/>
        <end position="255"/>
    </location>
</feature>
<accession>A0ABD0TIB8</accession>
<dbReference type="InterPro" id="IPR036865">
    <property type="entry name" value="CRAL-TRIO_dom_sf"/>
</dbReference>
<comment type="caution">
    <text evidence="3">The sequence shown here is derived from an EMBL/GenBank/DDBJ whole genome shotgun (WGS) entry which is preliminary data.</text>
</comment>
<dbReference type="SMART" id="SM00516">
    <property type="entry name" value="SEC14"/>
    <property type="match status" value="2"/>
</dbReference>
<name>A0ABD0TIB8_LOXSC</name>
<dbReference type="EMBL" id="JBEDNZ010000004">
    <property type="protein sequence ID" value="KAL0849064.1"/>
    <property type="molecule type" value="Genomic_DNA"/>
</dbReference>
<dbReference type="InterPro" id="IPR001251">
    <property type="entry name" value="CRAL-TRIO_dom"/>
</dbReference>
<dbReference type="InterPro" id="IPR011074">
    <property type="entry name" value="CRAL/TRIO_N_dom"/>
</dbReference>